<dbReference type="Pfam" id="PF03446">
    <property type="entry name" value="NAD_binding_2"/>
    <property type="match status" value="1"/>
</dbReference>
<evidence type="ECO:0000313" key="6">
    <source>
        <dbReference type="Proteomes" id="UP001499967"/>
    </source>
</evidence>
<keyword evidence="6" id="KW-1185">Reference proteome</keyword>
<feature type="domain" description="NADPH-dependent reductive aminase-like C-terminal" evidence="4">
    <location>
        <begin position="173"/>
        <end position="298"/>
    </location>
</feature>
<dbReference type="PIRSF" id="PIRSF000103">
    <property type="entry name" value="HIBADH"/>
    <property type="match status" value="1"/>
</dbReference>
<dbReference type="Gene3D" id="3.40.50.720">
    <property type="entry name" value="NAD(P)-binding Rossmann-like Domain"/>
    <property type="match status" value="1"/>
</dbReference>
<dbReference type="EMBL" id="BAAAHP010000249">
    <property type="protein sequence ID" value="GAA0902922.1"/>
    <property type="molecule type" value="Genomic_DNA"/>
</dbReference>
<protein>
    <submittedName>
        <fullName evidence="5">NAD(P)-binding domain-containing protein</fullName>
    </submittedName>
</protein>
<dbReference type="SUPFAM" id="SSF51735">
    <property type="entry name" value="NAD(P)-binding Rossmann-fold domains"/>
    <property type="match status" value="1"/>
</dbReference>
<keyword evidence="2" id="KW-0560">Oxidoreductase</keyword>
<proteinExistence type="inferred from homology"/>
<feature type="domain" description="6-phosphogluconate dehydrogenase NADP-binding" evidence="3">
    <location>
        <begin position="18"/>
        <end position="166"/>
    </location>
</feature>
<dbReference type="Proteomes" id="UP001499967">
    <property type="component" value="Unassembled WGS sequence"/>
</dbReference>
<evidence type="ECO:0000259" key="4">
    <source>
        <dbReference type="Pfam" id="PF21761"/>
    </source>
</evidence>
<dbReference type="InterPro" id="IPR008927">
    <property type="entry name" value="6-PGluconate_DH-like_C_sf"/>
</dbReference>
<dbReference type="InterPro" id="IPR015815">
    <property type="entry name" value="HIBADH-related"/>
</dbReference>
<sequence>MRGAADAGRMTTNERKPVTVIGLGPMGQAMVRKLVAAGHRVTVWNRTASRADALVAEGAVRAATPAEAVAASELVILSLTDYQAMYDILGSAGDALAGRVVANLSSDTPQRTRDAADWLAERGAQLLAGGVMVPAPMVGEEGAYVFYSGPHAVFETHEPTLRVLGRPDYRGADPALAQLFYQALLAVFLSTLAGELQAAALVGSAGVPAKEVMPYVADTIGLAGAFADETARHVDARAYPGDLSTVTMMGATADHIVAASAAAGLDTTLPDAVKALYDRAIAAGHGNDNWTSLYEVITRSAASAR</sequence>
<accession>A0ABN1NDJ2</accession>
<name>A0ABN1NDJ2_9PSEU</name>
<reference evidence="5 6" key="1">
    <citation type="journal article" date="2019" name="Int. J. Syst. Evol. Microbiol.">
        <title>The Global Catalogue of Microorganisms (GCM) 10K type strain sequencing project: providing services to taxonomists for standard genome sequencing and annotation.</title>
        <authorList>
            <consortium name="The Broad Institute Genomics Platform"/>
            <consortium name="The Broad Institute Genome Sequencing Center for Infectious Disease"/>
            <person name="Wu L."/>
            <person name="Ma J."/>
        </authorList>
    </citation>
    <scope>NUCLEOTIDE SEQUENCE [LARGE SCALE GENOMIC DNA]</scope>
    <source>
        <strain evidence="5 6">JCM 11117</strain>
    </source>
</reference>
<dbReference type="PANTHER" id="PTHR43580:SF2">
    <property type="entry name" value="CYTOKINE-LIKE NUCLEAR FACTOR N-PAC"/>
    <property type="match status" value="1"/>
</dbReference>
<comment type="caution">
    <text evidence="5">The sequence shown here is derived from an EMBL/GenBank/DDBJ whole genome shotgun (WGS) entry which is preliminary data.</text>
</comment>
<dbReference type="InterPro" id="IPR006115">
    <property type="entry name" value="6PGDH_NADP-bd"/>
</dbReference>
<dbReference type="InterPro" id="IPR036291">
    <property type="entry name" value="NAD(P)-bd_dom_sf"/>
</dbReference>
<dbReference type="InterPro" id="IPR051265">
    <property type="entry name" value="HIBADH-related_NP60_sf"/>
</dbReference>
<evidence type="ECO:0000256" key="2">
    <source>
        <dbReference type="ARBA" id="ARBA00023002"/>
    </source>
</evidence>
<dbReference type="PANTHER" id="PTHR43580">
    <property type="entry name" value="OXIDOREDUCTASE GLYR1-RELATED"/>
    <property type="match status" value="1"/>
</dbReference>
<evidence type="ECO:0000256" key="1">
    <source>
        <dbReference type="ARBA" id="ARBA00009080"/>
    </source>
</evidence>
<gene>
    <name evidence="5" type="ORF">GCM10009559_70300</name>
</gene>
<dbReference type="InterPro" id="IPR013328">
    <property type="entry name" value="6PGD_dom2"/>
</dbReference>
<organism evidence="5 6">
    <name type="scientific">Pseudonocardia zijingensis</name>
    <dbReference type="NCBI Taxonomy" id="153376"/>
    <lineage>
        <taxon>Bacteria</taxon>
        <taxon>Bacillati</taxon>
        <taxon>Actinomycetota</taxon>
        <taxon>Actinomycetes</taxon>
        <taxon>Pseudonocardiales</taxon>
        <taxon>Pseudonocardiaceae</taxon>
        <taxon>Pseudonocardia</taxon>
    </lineage>
</organism>
<evidence type="ECO:0000313" key="5">
    <source>
        <dbReference type="EMBL" id="GAA0902922.1"/>
    </source>
</evidence>
<evidence type="ECO:0000259" key="3">
    <source>
        <dbReference type="Pfam" id="PF03446"/>
    </source>
</evidence>
<dbReference type="Gene3D" id="1.10.1040.10">
    <property type="entry name" value="N-(1-d-carboxylethyl)-l-norvaline Dehydrogenase, domain 2"/>
    <property type="match status" value="1"/>
</dbReference>
<comment type="similarity">
    <text evidence="1">Belongs to the HIBADH-related family.</text>
</comment>
<dbReference type="InterPro" id="IPR048666">
    <property type="entry name" value="RedAm-like_C"/>
</dbReference>
<dbReference type="Pfam" id="PF21761">
    <property type="entry name" value="RedAm-like_C"/>
    <property type="match status" value="1"/>
</dbReference>
<dbReference type="SUPFAM" id="SSF48179">
    <property type="entry name" value="6-phosphogluconate dehydrogenase C-terminal domain-like"/>
    <property type="match status" value="1"/>
</dbReference>